<dbReference type="InterPro" id="IPR038765">
    <property type="entry name" value="Papain-like_cys_pep_sf"/>
</dbReference>
<reference evidence="3" key="1">
    <citation type="submission" date="2021-01" db="EMBL/GenBank/DDBJ databases">
        <authorList>
            <person name="Corre E."/>
            <person name="Pelletier E."/>
            <person name="Niang G."/>
            <person name="Scheremetjew M."/>
            <person name="Finn R."/>
            <person name="Kale V."/>
            <person name="Holt S."/>
            <person name="Cochrane G."/>
            <person name="Meng A."/>
            <person name="Brown T."/>
            <person name="Cohen L."/>
        </authorList>
    </citation>
    <scope>NUCLEOTIDE SEQUENCE</scope>
    <source>
        <strain evidence="3">CCMP1510</strain>
    </source>
</reference>
<dbReference type="EMBL" id="HBIJ01000364">
    <property type="protein sequence ID" value="CAE0359570.1"/>
    <property type="molecule type" value="Transcribed_RNA"/>
</dbReference>
<dbReference type="Gene3D" id="3.90.70.80">
    <property type="match status" value="1"/>
</dbReference>
<dbReference type="GO" id="GO:0016579">
    <property type="term" value="P:protein deubiquitination"/>
    <property type="evidence" value="ECO:0007669"/>
    <property type="project" value="TreeGrafter"/>
</dbReference>
<dbReference type="SUPFAM" id="SSF54001">
    <property type="entry name" value="Cysteine proteinases"/>
    <property type="match status" value="1"/>
</dbReference>
<organism evidence="3">
    <name type="scientific">Aureoumbra lagunensis</name>
    <dbReference type="NCBI Taxonomy" id="44058"/>
    <lineage>
        <taxon>Eukaryota</taxon>
        <taxon>Sar</taxon>
        <taxon>Stramenopiles</taxon>
        <taxon>Ochrophyta</taxon>
        <taxon>Pelagophyceae</taxon>
        <taxon>Pelagomonadales</taxon>
        <taxon>Aureoumbra</taxon>
    </lineage>
</organism>
<dbReference type="PROSITE" id="PS50802">
    <property type="entry name" value="OTU"/>
    <property type="match status" value="1"/>
</dbReference>
<feature type="region of interest" description="Disordered" evidence="1">
    <location>
        <begin position="26"/>
        <end position="45"/>
    </location>
</feature>
<proteinExistence type="predicted"/>
<dbReference type="InterPro" id="IPR050704">
    <property type="entry name" value="Peptidase_C85-like"/>
</dbReference>
<dbReference type="AlphaFoldDB" id="A0A7S3JPY4"/>
<evidence type="ECO:0000313" key="3">
    <source>
        <dbReference type="EMBL" id="CAE0359570.1"/>
    </source>
</evidence>
<dbReference type="PANTHER" id="PTHR12419:SF10">
    <property type="entry name" value="DEUBIQUITINASE OTUD6B"/>
    <property type="match status" value="1"/>
</dbReference>
<name>A0A7S3JPY4_9STRA</name>
<feature type="domain" description="OTU" evidence="2">
    <location>
        <begin position="110"/>
        <end position="246"/>
    </location>
</feature>
<dbReference type="GO" id="GO:0004843">
    <property type="term" value="F:cysteine-type deubiquitinase activity"/>
    <property type="evidence" value="ECO:0007669"/>
    <property type="project" value="TreeGrafter"/>
</dbReference>
<dbReference type="CDD" id="cd22748">
    <property type="entry name" value="OTU_OTUD6-like"/>
    <property type="match status" value="1"/>
</dbReference>
<feature type="compositionally biased region" description="Acidic residues" evidence="1">
    <location>
        <begin position="29"/>
        <end position="45"/>
    </location>
</feature>
<evidence type="ECO:0000256" key="1">
    <source>
        <dbReference type="SAM" id="MobiDB-lite"/>
    </source>
</evidence>
<sequence length="248" mass="28661">MGKSKVAETEAKFTQEEMDLAARHREELETLDDEEEKETLGEEADIDYEAKARETLERKKAKAARKRKNKIARDREKEIQLAQESAEAKKTSARTLELEAINAKLQKAGFMLHEIAADGNCLFRAVQHQLTLLGEQEYSHIELRKNTAEYMRSHIDDFLAFFVHNDKADPLTTFELHCTKIRDTSEWGGQPELLALANLLHRPIWIYSKDSPVIKTCDNPRLSPIQLAFHRFYYALGEHYNSVIPLHR</sequence>
<dbReference type="InterPro" id="IPR003323">
    <property type="entry name" value="OTU_dom"/>
</dbReference>
<dbReference type="PANTHER" id="PTHR12419">
    <property type="entry name" value="OTU DOMAIN CONTAINING PROTEIN"/>
    <property type="match status" value="1"/>
</dbReference>
<dbReference type="Pfam" id="PF02338">
    <property type="entry name" value="OTU"/>
    <property type="match status" value="1"/>
</dbReference>
<gene>
    <name evidence="3" type="ORF">ALAG00032_LOCUS298</name>
</gene>
<accession>A0A7S3JPY4</accession>
<evidence type="ECO:0000259" key="2">
    <source>
        <dbReference type="PROSITE" id="PS50802"/>
    </source>
</evidence>
<protein>
    <recommendedName>
        <fullName evidence="2">OTU domain-containing protein</fullName>
    </recommendedName>
</protein>